<dbReference type="Gene3D" id="3.30.160.60">
    <property type="entry name" value="Classic Zinc Finger"/>
    <property type="match status" value="1"/>
</dbReference>
<protein>
    <submittedName>
        <fullName evidence="8">Uncharacterized protein</fullName>
    </submittedName>
</protein>
<evidence type="ECO:0000256" key="5">
    <source>
        <dbReference type="SAM" id="Coils"/>
    </source>
</evidence>
<evidence type="ECO:0000259" key="7">
    <source>
        <dbReference type="PROSITE" id="PS50119"/>
    </source>
</evidence>
<dbReference type="InterPro" id="IPR011042">
    <property type="entry name" value="6-blade_b-propeller_TolB-like"/>
</dbReference>
<evidence type="ECO:0000259" key="6">
    <source>
        <dbReference type="PROSITE" id="PS50089"/>
    </source>
</evidence>
<feature type="coiled-coil region" evidence="5">
    <location>
        <begin position="235"/>
        <end position="298"/>
    </location>
</feature>
<dbReference type="Gene3D" id="4.10.830.40">
    <property type="match status" value="1"/>
</dbReference>
<dbReference type="SMART" id="SM00336">
    <property type="entry name" value="BBOX"/>
    <property type="match status" value="2"/>
</dbReference>
<keyword evidence="5" id="KW-0175">Coiled coil</keyword>
<dbReference type="AlphaFoldDB" id="A0A913ZRY3"/>
<feature type="domain" description="B box-type" evidence="7">
    <location>
        <begin position="165"/>
        <end position="206"/>
    </location>
</feature>
<dbReference type="Pfam" id="PF00097">
    <property type="entry name" value="zf-C3HC4"/>
    <property type="match status" value="1"/>
</dbReference>
<evidence type="ECO:0000256" key="1">
    <source>
        <dbReference type="ARBA" id="ARBA00022723"/>
    </source>
</evidence>
<dbReference type="EnsemblMetazoa" id="XM_038198600.1">
    <property type="protein sequence ID" value="XP_038054528.1"/>
    <property type="gene ID" value="LOC119726758"/>
</dbReference>
<dbReference type="SMART" id="SM00184">
    <property type="entry name" value="RING"/>
    <property type="match status" value="2"/>
</dbReference>
<feature type="domain" description="RING-type" evidence="6">
    <location>
        <begin position="21"/>
        <end position="65"/>
    </location>
</feature>
<dbReference type="PANTHER" id="PTHR25462">
    <property type="entry name" value="BONUS, ISOFORM C-RELATED"/>
    <property type="match status" value="1"/>
</dbReference>
<reference evidence="8" key="1">
    <citation type="submission" date="2022-11" db="UniProtKB">
        <authorList>
            <consortium name="EnsemblMetazoa"/>
        </authorList>
    </citation>
    <scope>IDENTIFICATION</scope>
</reference>
<dbReference type="PROSITE" id="PS00518">
    <property type="entry name" value="ZF_RING_1"/>
    <property type="match status" value="1"/>
</dbReference>
<evidence type="ECO:0000313" key="8">
    <source>
        <dbReference type="EnsemblMetazoa" id="XP_038054528.1"/>
    </source>
</evidence>
<dbReference type="PROSITE" id="PS50119">
    <property type="entry name" value="ZF_BBOX"/>
    <property type="match status" value="2"/>
</dbReference>
<dbReference type="InterPro" id="IPR047153">
    <property type="entry name" value="TRIM45/56/19-like"/>
</dbReference>
<accession>A0A913ZRY3</accession>
<evidence type="ECO:0000256" key="4">
    <source>
        <dbReference type="PROSITE-ProRule" id="PRU00024"/>
    </source>
</evidence>
<dbReference type="SUPFAM" id="SSF57845">
    <property type="entry name" value="B-box zinc-binding domain"/>
    <property type="match status" value="1"/>
</dbReference>
<organism evidence="8 9">
    <name type="scientific">Patiria miniata</name>
    <name type="common">Bat star</name>
    <name type="synonym">Asterina miniata</name>
    <dbReference type="NCBI Taxonomy" id="46514"/>
    <lineage>
        <taxon>Eukaryota</taxon>
        <taxon>Metazoa</taxon>
        <taxon>Echinodermata</taxon>
        <taxon>Eleutherozoa</taxon>
        <taxon>Asterozoa</taxon>
        <taxon>Asteroidea</taxon>
        <taxon>Valvatacea</taxon>
        <taxon>Valvatida</taxon>
        <taxon>Asterinidae</taxon>
        <taxon>Patiria</taxon>
    </lineage>
</organism>
<dbReference type="Gene3D" id="3.30.40.10">
    <property type="entry name" value="Zinc/RING finger domain, C3HC4 (zinc finger)"/>
    <property type="match status" value="1"/>
</dbReference>
<evidence type="ECO:0000256" key="2">
    <source>
        <dbReference type="ARBA" id="ARBA00022771"/>
    </source>
</evidence>
<dbReference type="GeneID" id="119726758"/>
<dbReference type="Gene3D" id="2.120.10.30">
    <property type="entry name" value="TolB, C-terminal domain"/>
    <property type="match status" value="1"/>
</dbReference>
<dbReference type="OMA" id="PAPMIND"/>
<dbReference type="InterPro" id="IPR001841">
    <property type="entry name" value="Znf_RING"/>
</dbReference>
<dbReference type="Pfam" id="PF22586">
    <property type="entry name" value="ANCHR-like_BBOX"/>
    <property type="match status" value="1"/>
</dbReference>
<feature type="domain" description="B box-type" evidence="7">
    <location>
        <begin position="102"/>
        <end position="149"/>
    </location>
</feature>
<evidence type="ECO:0000313" key="9">
    <source>
        <dbReference type="Proteomes" id="UP000887568"/>
    </source>
</evidence>
<dbReference type="PANTHER" id="PTHR25462:SF296">
    <property type="entry name" value="MEIOTIC P26, ISOFORM F"/>
    <property type="match status" value="1"/>
</dbReference>
<name>A0A913ZRY3_PATMI</name>
<keyword evidence="1" id="KW-0479">Metal-binding</keyword>
<dbReference type="InterPro" id="IPR017907">
    <property type="entry name" value="Znf_RING_CS"/>
</dbReference>
<keyword evidence="2 4" id="KW-0863">Zinc-finger</keyword>
<dbReference type="InterPro" id="IPR013083">
    <property type="entry name" value="Znf_RING/FYVE/PHD"/>
</dbReference>
<dbReference type="SUPFAM" id="SSF57850">
    <property type="entry name" value="RING/U-box"/>
    <property type="match status" value="1"/>
</dbReference>
<keyword evidence="3" id="KW-0862">Zinc</keyword>
<evidence type="ECO:0000256" key="3">
    <source>
        <dbReference type="ARBA" id="ARBA00022833"/>
    </source>
</evidence>
<dbReference type="SUPFAM" id="SSF63829">
    <property type="entry name" value="Calcium-dependent phosphotriesterase"/>
    <property type="match status" value="1"/>
</dbReference>
<sequence length="678" mass="76433">MASSVTAQSVLENISVDHLECSICTNRFRQPKLLDCLHSFCLQCIQELRQSQDPSGTKLTCPLCRRETMLKGSGVADLPNNFAFSALVEEVTMQEKLLEGQGSDIKCQACDEENQATSRCMKCDHFLCQECQKAHGRMTVMKSHKIYTLTQLRSGKIVYKSKLRDEVPKCCKHPDQNLNVYCNSCEQVICTTCSVLYHAQHSLTGLPEAVEKCKKKVTEMVKKSESITTEFGTTIEETSKSCKELETMFAKTQKKISKKAQQEIKKLQQEITKLKQEVAKIQKEITKIQKEEKKLLKETDMIYKDQLKAFEAVHATNRKEVTQTEHKLEEVKQLMNQASCYEILELQQKLLHNLSELTGKQPEQVHDKLTFMDFEEGERSLGRLILEEEPQAAAKQSLRPARSCVKEKWELKTEVKSFKRAFIKHVAALSNKTILALSQTTPILAIVHGTSNTLFTVAIPNSHQQRIPIPQRLQINGLTNDMKCIAVSKDNKLLALDGRLVKVFNKQHQLLHQFTPGRGSDSKPTCLAVDDSNLIAVGYEGMDKISLHNPDGSLIRRLPAPMINDYLTIYNYHLIYTTRLTKRLVCVDYYGASVFSVDMTSNMQRDGLPSGVCCDSDGSIYVAVVGRYPTGDILHYSPDGKYIGCVIKDCGHPCGMTFTSDGDLVVAAEKSVQVYYRM</sequence>
<dbReference type="GO" id="GO:0008270">
    <property type="term" value="F:zinc ion binding"/>
    <property type="evidence" value="ECO:0007669"/>
    <property type="project" value="UniProtKB-KW"/>
</dbReference>
<dbReference type="InterPro" id="IPR018957">
    <property type="entry name" value="Znf_C3HC4_RING-type"/>
</dbReference>
<dbReference type="RefSeq" id="XP_038054528.1">
    <property type="nucleotide sequence ID" value="XM_038198600.1"/>
</dbReference>
<keyword evidence="9" id="KW-1185">Reference proteome</keyword>
<dbReference type="InterPro" id="IPR000315">
    <property type="entry name" value="Znf_B-box"/>
</dbReference>
<proteinExistence type="predicted"/>
<dbReference type="PROSITE" id="PS50089">
    <property type="entry name" value="ZF_RING_2"/>
    <property type="match status" value="1"/>
</dbReference>
<dbReference type="Proteomes" id="UP000887568">
    <property type="component" value="Unplaced"/>
</dbReference>
<dbReference type="Pfam" id="PF00643">
    <property type="entry name" value="zf-B_box"/>
    <property type="match status" value="1"/>
</dbReference>